<sequence length="139" mass="15155">MFCFFTRLSAIEASVVSSTTFLFLLPVVLPAVTALLVPQKAHSFLNTPSDTVQQVLPTKSRAFVGPDVKGSHSTPLAHSVYSLSIARSSLNTTASDGISDRPRTFEDFFSPPVTWLIGITLFLDEPIAKTLAPEDTQEW</sequence>
<reference evidence="1 2" key="1">
    <citation type="journal article" date="2024" name="J Genomics">
        <title>Draft genome sequencing and assembly of Favolaschia claudopus CIRM-BRFM 2984 isolated from oak limbs.</title>
        <authorList>
            <person name="Navarro D."/>
            <person name="Drula E."/>
            <person name="Chaduli D."/>
            <person name="Cazenave R."/>
            <person name="Ahrendt S."/>
            <person name="Wang J."/>
            <person name="Lipzen A."/>
            <person name="Daum C."/>
            <person name="Barry K."/>
            <person name="Grigoriev I.V."/>
            <person name="Favel A."/>
            <person name="Rosso M.N."/>
            <person name="Martin F."/>
        </authorList>
    </citation>
    <scope>NUCLEOTIDE SEQUENCE [LARGE SCALE GENOMIC DNA]</scope>
    <source>
        <strain evidence="1 2">CIRM-BRFM 2984</strain>
    </source>
</reference>
<name>A0AAV9ZWK5_9AGAR</name>
<gene>
    <name evidence="1" type="ORF">R3P38DRAFT_127210</name>
</gene>
<proteinExistence type="predicted"/>
<protein>
    <submittedName>
        <fullName evidence="1">Uncharacterized protein</fullName>
    </submittedName>
</protein>
<comment type="caution">
    <text evidence="1">The sequence shown here is derived from an EMBL/GenBank/DDBJ whole genome shotgun (WGS) entry which is preliminary data.</text>
</comment>
<accession>A0AAV9ZWK5</accession>
<evidence type="ECO:0000313" key="1">
    <source>
        <dbReference type="EMBL" id="KAK6993007.1"/>
    </source>
</evidence>
<dbReference type="EMBL" id="JAWWNJ010000105">
    <property type="protein sequence ID" value="KAK6993007.1"/>
    <property type="molecule type" value="Genomic_DNA"/>
</dbReference>
<evidence type="ECO:0000313" key="2">
    <source>
        <dbReference type="Proteomes" id="UP001362999"/>
    </source>
</evidence>
<dbReference type="Proteomes" id="UP001362999">
    <property type="component" value="Unassembled WGS sequence"/>
</dbReference>
<organism evidence="1 2">
    <name type="scientific">Favolaschia claudopus</name>
    <dbReference type="NCBI Taxonomy" id="2862362"/>
    <lineage>
        <taxon>Eukaryota</taxon>
        <taxon>Fungi</taxon>
        <taxon>Dikarya</taxon>
        <taxon>Basidiomycota</taxon>
        <taxon>Agaricomycotina</taxon>
        <taxon>Agaricomycetes</taxon>
        <taxon>Agaricomycetidae</taxon>
        <taxon>Agaricales</taxon>
        <taxon>Marasmiineae</taxon>
        <taxon>Mycenaceae</taxon>
        <taxon>Favolaschia</taxon>
    </lineage>
</organism>
<dbReference type="AlphaFoldDB" id="A0AAV9ZWK5"/>
<keyword evidence="2" id="KW-1185">Reference proteome</keyword>